<dbReference type="Proteomes" id="UP001152320">
    <property type="component" value="Chromosome 22"/>
</dbReference>
<feature type="region of interest" description="Disordered" evidence="4">
    <location>
        <begin position="165"/>
        <end position="252"/>
    </location>
</feature>
<evidence type="ECO:0000256" key="2">
    <source>
        <dbReference type="ARBA" id="ARBA00016648"/>
    </source>
</evidence>
<dbReference type="PANTHER" id="PTHR31684">
    <property type="entry name" value="COILED-COIL DOMAIN-CONTAINING PROTEIN 43"/>
    <property type="match status" value="1"/>
</dbReference>
<comment type="similarity">
    <text evidence="1">Belongs to the CCDC43 family.</text>
</comment>
<accession>A0A9Q1BA28</accession>
<comment type="caution">
    <text evidence="6">The sequence shown here is derived from an EMBL/GenBank/DDBJ whole genome shotgun (WGS) entry which is preliminary data.</text>
</comment>
<sequence>MAASMAAPDFESWISTKLQSLNVDDEVFGNYIISLLDTEDTSREEKIEAISGILVEVENPPVEEICEDILRQWDQCQEKQESKEQVKPVSTSETTMSSIMEKHATAVVKKELTKEQKAEKAAVLAMYAQVSEEEEYPFFILVNNMLPEGFVLTFQYGSGPPPIVLNHTPKRLDDDADAEDSSAGKSSGVFNVERNTNAESVLKLQKEQRDRAKQEYEKKKEQDKEQRAKEKQKAQDRKEKEKKRTQKQERRR</sequence>
<dbReference type="EMBL" id="JAIZAY010000022">
    <property type="protein sequence ID" value="KAJ8020226.1"/>
    <property type="molecule type" value="Genomic_DNA"/>
</dbReference>
<dbReference type="InterPro" id="IPR058771">
    <property type="entry name" value="PWI_CCDC43"/>
</dbReference>
<dbReference type="PANTHER" id="PTHR31684:SF2">
    <property type="entry name" value="COILED-COIL DOMAIN-CONTAINING PROTEIN 43"/>
    <property type="match status" value="1"/>
</dbReference>
<keyword evidence="3" id="KW-0175">Coiled coil</keyword>
<feature type="compositionally biased region" description="Basic and acidic residues" evidence="4">
    <location>
        <begin position="204"/>
        <end position="239"/>
    </location>
</feature>
<evidence type="ECO:0000256" key="3">
    <source>
        <dbReference type="ARBA" id="ARBA00023054"/>
    </source>
</evidence>
<evidence type="ECO:0000256" key="4">
    <source>
        <dbReference type="SAM" id="MobiDB-lite"/>
    </source>
</evidence>
<feature type="compositionally biased region" description="Basic residues" evidence="4">
    <location>
        <begin position="240"/>
        <end position="252"/>
    </location>
</feature>
<reference evidence="6" key="1">
    <citation type="submission" date="2021-10" db="EMBL/GenBank/DDBJ databases">
        <title>Tropical sea cucumber genome reveals ecological adaptation and Cuvierian tubules defense mechanism.</title>
        <authorList>
            <person name="Chen T."/>
        </authorList>
    </citation>
    <scope>NUCLEOTIDE SEQUENCE</scope>
    <source>
        <strain evidence="6">Nanhai2018</strain>
        <tissue evidence="6">Muscle</tissue>
    </source>
</reference>
<evidence type="ECO:0000313" key="6">
    <source>
        <dbReference type="EMBL" id="KAJ8020226.1"/>
    </source>
</evidence>
<proteinExistence type="inferred from homology"/>
<gene>
    <name evidence="6" type="ORF">HOLleu_39759</name>
</gene>
<dbReference type="InterPro" id="IPR037666">
    <property type="entry name" value="CCDC43"/>
</dbReference>
<evidence type="ECO:0000259" key="5">
    <source>
        <dbReference type="Pfam" id="PF26091"/>
    </source>
</evidence>
<evidence type="ECO:0000256" key="1">
    <source>
        <dbReference type="ARBA" id="ARBA00005305"/>
    </source>
</evidence>
<protein>
    <recommendedName>
        <fullName evidence="2">Coiled-coil domain-containing protein 43</fullName>
    </recommendedName>
</protein>
<name>A0A9Q1BA28_HOLLE</name>
<dbReference type="AlphaFoldDB" id="A0A9Q1BA28"/>
<keyword evidence="7" id="KW-1185">Reference proteome</keyword>
<dbReference type="OrthoDB" id="2187466at2759"/>
<evidence type="ECO:0000313" key="7">
    <source>
        <dbReference type="Proteomes" id="UP001152320"/>
    </source>
</evidence>
<organism evidence="6 7">
    <name type="scientific">Holothuria leucospilota</name>
    <name type="common">Black long sea cucumber</name>
    <name type="synonym">Mertensiothuria leucospilota</name>
    <dbReference type="NCBI Taxonomy" id="206669"/>
    <lineage>
        <taxon>Eukaryota</taxon>
        <taxon>Metazoa</taxon>
        <taxon>Echinodermata</taxon>
        <taxon>Eleutherozoa</taxon>
        <taxon>Echinozoa</taxon>
        <taxon>Holothuroidea</taxon>
        <taxon>Aspidochirotacea</taxon>
        <taxon>Aspidochirotida</taxon>
        <taxon>Holothuriidae</taxon>
        <taxon>Holothuria</taxon>
    </lineage>
</organism>
<feature type="domain" description="CCDC43 PWI-like" evidence="5">
    <location>
        <begin position="6"/>
        <end position="79"/>
    </location>
</feature>
<dbReference type="Pfam" id="PF26091">
    <property type="entry name" value="PWI_CCDC43"/>
    <property type="match status" value="1"/>
</dbReference>